<keyword evidence="3" id="KW-0238">DNA-binding</keyword>
<keyword evidence="1" id="KW-0175">Coiled coil</keyword>
<evidence type="ECO:0000313" key="3">
    <source>
        <dbReference type="EMBL" id="VFJ69508.1"/>
    </source>
</evidence>
<organism evidence="3">
    <name type="scientific">Candidatus Kentrum sp. DK</name>
    <dbReference type="NCBI Taxonomy" id="2126562"/>
    <lineage>
        <taxon>Bacteria</taxon>
        <taxon>Pseudomonadati</taxon>
        <taxon>Pseudomonadota</taxon>
        <taxon>Gammaproteobacteria</taxon>
        <taxon>Candidatus Kentrum</taxon>
    </lineage>
</organism>
<sequence length="201" mass="22376">MARQGITKAQIIQAAEALQAESIPPTVQNVRERIGSGSFTTISAHLAEWRSENTARIAADIPEMPDKVQAAFHQAWGAAVRQTQESLETERQALDARRREMEKEQADMAAEIGRLEKVQEEAEEKTGRIEEELNRERQARAEVDEKLAASAIENARLDERAKGAEARAEELKGQLRELQEKMAEIAKAPAKRKQATAPAIE</sequence>
<dbReference type="GO" id="GO:0003677">
    <property type="term" value="F:DNA binding"/>
    <property type="evidence" value="ECO:0007669"/>
    <property type="project" value="UniProtKB-KW"/>
</dbReference>
<reference evidence="3" key="1">
    <citation type="submission" date="2019-02" db="EMBL/GenBank/DDBJ databases">
        <authorList>
            <person name="Gruber-Vodicka R. H."/>
            <person name="Seah K. B. B."/>
        </authorList>
    </citation>
    <scope>NUCLEOTIDE SEQUENCE</scope>
    <source>
        <strain evidence="3">BECK_DK47</strain>
    </source>
</reference>
<feature type="domain" description="KfrA N-terminal DNA-binding" evidence="2">
    <location>
        <begin position="7"/>
        <end position="116"/>
    </location>
</feature>
<accession>A0A450TNT5</accession>
<evidence type="ECO:0000256" key="1">
    <source>
        <dbReference type="SAM" id="Coils"/>
    </source>
</evidence>
<name>A0A450TNT5_9GAMM</name>
<dbReference type="EMBL" id="CAADEX010000246">
    <property type="protein sequence ID" value="VFJ69508.1"/>
    <property type="molecule type" value="Genomic_DNA"/>
</dbReference>
<gene>
    <name evidence="3" type="ORF">BECKDK2373B_GA0170837_12464</name>
</gene>
<dbReference type="AlphaFoldDB" id="A0A450TNT5"/>
<proteinExistence type="predicted"/>
<dbReference type="Pfam" id="PF11740">
    <property type="entry name" value="KfrA_N"/>
    <property type="match status" value="1"/>
</dbReference>
<dbReference type="InterPro" id="IPR021104">
    <property type="entry name" value="KfrA_DNA-bd_N"/>
</dbReference>
<evidence type="ECO:0000259" key="2">
    <source>
        <dbReference type="Pfam" id="PF11740"/>
    </source>
</evidence>
<protein>
    <submittedName>
        <fullName evidence="3">Replication region DNA-binding N-term</fullName>
    </submittedName>
</protein>
<feature type="coiled-coil region" evidence="1">
    <location>
        <begin position="84"/>
        <end position="188"/>
    </location>
</feature>